<dbReference type="PANTHER" id="PTHR12302">
    <property type="entry name" value="EBNA2 BINDING PROTEIN P100"/>
    <property type="match status" value="1"/>
</dbReference>
<keyword evidence="3" id="KW-0378">Hydrolase</keyword>
<dbReference type="GO" id="GO:0004519">
    <property type="term" value="F:endonuclease activity"/>
    <property type="evidence" value="ECO:0007669"/>
    <property type="project" value="UniProtKB-KW"/>
</dbReference>
<dbReference type="GO" id="GO:0016787">
    <property type="term" value="F:hydrolase activity"/>
    <property type="evidence" value="ECO:0007669"/>
    <property type="project" value="UniProtKB-KW"/>
</dbReference>
<dbReference type="Gene3D" id="2.40.50.90">
    <property type="match status" value="1"/>
</dbReference>
<feature type="domain" description="LTD" evidence="5">
    <location>
        <begin position="813"/>
        <end position="918"/>
    </location>
</feature>
<comment type="caution">
    <text evidence="6">The sequence shown here is derived from an EMBL/GenBank/DDBJ whole genome shotgun (WGS) entry which is preliminary data.</text>
</comment>
<evidence type="ECO:0000259" key="4">
    <source>
        <dbReference type="PROSITE" id="PS50830"/>
    </source>
</evidence>
<dbReference type="Pfam" id="PF00932">
    <property type="entry name" value="LTD"/>
    <property type="match status" value="2"/>
</dbReference>
<sequence length="918" mass="97062">MRRRDFLTALTVATSTTALGRRAAAEVRETTATTVDALEFDSSASLLDSNGNYLTDDSRIAVKAETTALNEDSDGNGDATYYDASTDIPLVTVDGDVVGFGATLVSNQANFRSGNEEFVLNVFDAHLGGSGSVLYDEGHDQYHSLNDFSNMANYAENDGYTVAATTDLATDLPSADALWLTAPSTAFTSSEKSALSSFVANGGAVFIFDRADYSDFDETANLNDVASALSLAFRFNDDQVTDDTNNGGAYYKPTTTRFDTGFGYFADRPGMEIDPDATHVVDVTSVADGDTCDVQFDSGRVENVRILGIDTPEKEQYQQYERTQEWEGIESLTYLADEGAAATTFAQNELSGETVEVSFDDAEAGIFDEFDRLLGYIHYDADADGVRDEFYNYRAVEQGYARLYSSAFSNHASFFQAEQAARSEGLNVWSQSDPATSSEIRNGSVSELFFPTAASVRTAAGAIDAARVPVLAGTNASQTESPTVTYTDIPLVGVDSDANVALVGAPLIDESYEQAEGYAVDTSGYGNFAFLSNLLDELSDVGGPVLVDGGHGQFASDSAIAGEDAAYYQRYLEGVGLGFEQINDLSESRLDDARALLVATPSEGFTTSEVDELKAFRDAGGAVVLVGSGNAAASARSNLNSLASDLGSDLRINDDQVVDSTDNVDGDQTVPTTTRFDTSFPYFSSFSADDTHLSVVQVHADGSTLNDEFVVFQNDGDTAVDLSGYVVEDAAGYDYTVPSGVTLDAGAQVTLHTGSGTDTGTDLYWGSGSPVWNNTGDTVYLLDDAAATVLSRTYAGDGFDETDGGGGTGGSIAVDSVHADAAGSEYDNLNDEYVVFTNPGDSAIDLTGYAVEDAASTHYDFPSGFSLDAGATVTLHTGSGSDTSTDLYWGSSSPVWNNAGDTVYVLDDGGTTVVNYSY</sequence>
<dbReference type="Pfam" id="PF00565">
    <property type="entry name" value="SNase"/>
    <property type="match status" value="1"/>
</dbReference>
<evidence type="ECO:0000256" key="3">
    <source>
        <dbReference type="ARBA" id="ARBA00022801"/>
    </source>
</evidence>
<dbReference type="InterPro" id="IPR055458">
    <property type="entry name" value="IFT52_GIFT"/>
</dbReference>
<dbReference type="RefSeq" id="WP_256398572.1">
    <property type="nucleotide sequence ID" value="NZ_JANHJR010000001.1"/>
</dbReference>
<name>A0ABD6DKJ6_9EURY</name>
<proteinExistence type="predicted"/>
<keyword evidence="7" id="KW-1185">Reference proteome</keyword>
<dbReference type="SMART" id="SM00318">
    <property type="entry name" value="SNc"/>
    <property type="match status" value="1"/>
</dbReference>
<dbReference type="SUPFAM" id="SSF74853">
    <property type="entry name" value="Lamin A/C globular tail domain"/>
    <property type="match status" value="2"/>
</dbReference>
<evidence type="ECO:0000259" key="5">
    <source>
        <dbReference type="PROSITE" id="PS51841"/>
    </source>
</evidence>
<evidence type="ECO:0000256" key="2">
    <source>
        <dbReference type="ARBA" id="ARBA00022759"/>
    </source>
</evidence>
<dbReference type="InterPro" id="IPR035437">
    <property type="entry name" value="SNase_OB-fold_sf"/>
</dbReference>
<dbReference type="PANTHER" id="PTHR12302:SF3">
    <property type="entry name" value="SERINE_THREONINE-PROTEIN KINASE 31"/>
    <property type="match status" value="1"/>
</dbReference>
<dbReference type="Proteomes" id="UP001597034">
    <property type="component" value="Unassembled WGS sequence"/>
</dbReference>
<gene>
    <name evidence="6" type="ORF">ACFSBL_09435</name>
</gene>
<dbReference type="InterPro" id="IPR001322">
    <property type="entry name" value="Lamin_tail_dom"/>
</dbReference>
<dbReference type="Gene3D" id="2.60.40.1260">
    <property type="entry name" value="Lamin Tail domain"/>
    <property type="match status" value="2"/>
</dbReference>
<dbReference type="Pfam" id="PF23355">
    <property type="entry name" value="IFT52_GIFT"/>
    <property type="match status" value="1"/>
</dbReference>
<reference evidence="6 7" key="1">
    <citation type="journal article" date="2019" name="Int. J. Syst. Evol. Microbiol.">
        <title>The Global Catalogue of Microorganisms (GCM) 10K type strain sequencing project: providing services to taxonomists for standard genome sequencing and annotation.</title>
        <authorList>
            <consortium name="The Broad Institute Genomics Platform"/>
            <consortium name="The Broad Institute Genome Sequencing Center for Infectious Disease"/>
            <person name="Wu L."/>
            <person name="Ma J."/>
        </authorList>
    </citation>
    <scope>NUCLEOTIDE SEQUENCE [LARGE SCALE GENOMIC DNA]</scope>
    <source>
        <strain evidence="6 7">CGMCC 1.10390</strain>
    </source>
</reference>
<dbReference type="InterPro" id="IPR036415">
    <property type="entry name" value="Lamin_tail_dom_sf"/>
</dbReference>
<dbReference type="PROSITE" id="PS51841">
    <property type="entry name" value="LTD"/>
    <property type="match status" value="2"/>
</dbReference>
<evidence type="ECO:0000313" key="7">
    <source>
        <dbReference type="Proteomes" id="UP001597034"/>
    </source>
</evidence>
<accession>A0ABD6DKJ6</accession>
<dbReference type="PROSITE" id="PS50830">
    <property type="entry name" value="TNASE_3"/>
    <property type="match status" value="1"/>
</dbReference>
<protein>
    <submittedName>
        <fullName evidence="6">Lamin tail domain-containing protein</fullName>
    </submittedName>
</protein>
<keyword evidence="2" id="KW-0255">Endonuclease</keyword>
<dbReference type="SUPFAM" id="SSF50199">
    <property type="entry name" value="Staphylococcal nuclease"/>
    <property type="match status" value="1"/>
</dbReference>
<organism evidence="6 7">
    <name type="scientific">Haloarchaeobius litoreus</name>
    <dbReference type="NCBI Taxonomy" id="755306"/>
    <lineage>
        <taxon>Archaea</taxon>
        <taxon>Methanobacteriati</taxon>
        <taxon>Methanobacteriota</taxon>
        <taxon>Stenosarchaea group</taxon>
        <taxon>Halobacteria</taxon>
        <taxon>Halobacteriales</taxon>
        <taxon>Halorubellaceae</taxon>
        <taxon>Haloarchaeobius</taxon>
    </lineage>
</organism>
<evidence type="ECO:0000256" key="1">
    <source>
        <dbReference type="ARBA" id="ARBA00022722"/>
    </source>
</evidence>
<dbReference type="InterPro" id="IPR016071">
    <property type="entry name" value="Staphylococal_nuclease_OB-fold"/>
</dbReference>
<dbReference type="AlphaFoldDB" id="A0ABD6DKJ6"/>
<feature type="domain" description="TNase-like" evidence="4">
    <location>
        <begin position="277"/>
        <end position="431"/>
    </location>
</feature>
<keyword evidence="1" id="KW-0540">Nuclease</keyword>
<feature type="domain" description="LTD" evidence="5">
    <location>
        <begin position="684"/>
        <end position="811"/>
    </location>
</feature>
<dbReference type="EMBL" id="JBHUDO010000002">
    <property type="protein sequence ID" value="MFD1645905.1"/>
    <property type="molecule type" value="Genomic_DNA"/>
</dbReference>
<evidence type="ECO:0000313" key="6">
    <source>
        <dbReference type="EMBL" id="MFD1645905.1"/>
    </source>
</evidence>